<sequence length="64" mass="7326">MGGLRLEIALSLSLPLLRIAPRISPASLLWISLADPTVSHKNSRETQRRRQRERRGNYICIKTD</sequence>
<dbReference type="EMBL" id="JAIWYP010000002">
    <property type="protein sequence ID" value="KAH3874712.1"/>
    <property type="molecule type" value="Genomic_DNA"/>
</dbReference>
<reference evidence="1" key="1">
    <citation type="journal article" date="2019" name="bioRxiv">
        <title>The Genome of the Zebra Mussel, Dreissena polymorpha: A Resource for Invasive Species Research.</title>
        <authorList>
            <person name="McCartney M.A."/>
            <person name="Auch B."/>
            <person name="Kono T."/>
            <person name="Mallez S."/>
            <person name="Zhang Y."/>
            <person name="Obille A."/>
            <person name="Becker A."/>
            <person name="Abrahante J.E."/>
            <person name="Garbe J."/>
            <person name="Badalamenti J.P."/>
            <person name="Herman A."/>
            <person name="Mangelson H."/>
            <person name="Liachko I."/>
            <person name="Sullivan S."/>
            <person name="Sone E.D."/>
            <person name="Koren S."/>
            <person name="Silverstein K.A.T."/>
            <person name="Beckman K.B."/>
            <person name="Gohl D.M."/>
        </authorList>
    </citation>
    <scope>NUCLEOTIDE SEQUENCE</scope>
    <source>
        <strain evidence="1">Duluth1</strain>
        <tissue evidence="1">Whole animal</tissue>
    </source>
</reference>
<dbReference type="AlphaFoldDB" id="A0A9D4RQB1"/>
<evidence type="ECO:0000313" key="1">
    <source>
        <dbReference type="EMBL" id="KAH3874712.1"/>
    </source>
</evidence>
<protein>
    <submittedName>
        <fullName evidence="1">Uncharacterized protein</fullName>
    </submittedName>
</protein>
<reference evidence="1" key="2">
    <citation type="submission" date="2020-11" db="EMBL/GenBank/DDBJ databases">
        <authorList>
            <person name="McCartney M.A."/>
            <person name="Auch B."/>
            <person name="Kono T."/>
            <person name="Mallez S."/>
            <person name="Becker A."/>
            <person name="Gohl D.M."/>
            <person name="Silverstein K.A.T."/>
            <person name="Koren S."/>
            <person name="Bechman K.B."/>
            <person name="Herman A."/>
            <person name="Abrahante J.E."/>
            <person name="Garbe J."/>
        </authorList>
    </citation>
    <scope>NUCLEOTIDE SEQUENCE</scope>
    <source>
        <strain evidence="1">Duluth1</strain>
        <tissue evidence="1">Whole animal</tissue>
    </source>
</reference>
<organism evidence="1 2">
    <name type="scientific">Dreissena polymorpha</name>
    <name type="common">Zebra mussel</name>
    <name type="synonym">Mytilus polymorpha</name>
    <dbReference type="NCBI Taxonomy" id="45954"/>
    <lineage>
        <taxon>Eukaryota</taxon>
        <taxon>Metazoa</taxon>
        <taxon>Spiralia</taxon>
        <taxon>Lophotrochozoa</taxon>
        <taxon>Mollusca</taxon>
        <taxon>Bivalvia</taxon>
        <taxon>Autobranchia</taxon>
        <taxon>Heteroconchia</taxon>
        <taxon>Euheterodonta</taxon>
        <taxon>Imparidentia</taxon>
        <taxon>Neoheterodontei</taxon>
        <taxon>Myida</taxon>
        <taxon>Dreissenoidea</taxon>
        <taxon>Dreissenidae</taxon>
        <taxon>Dreissena</taxon>
    </lineage>
</organism>
<proteinExistence type="predicted"/>
<gene>
    <name evidence="1" type="ORF">DPMN_037965</name>
</gene>
<comment type="caution">
    <text evidence="1">The sequence shown here is derived from an EMBL/GenBank/DDBJ whole genome shotgun (WGS) entry which is preliminary data.</text>
</comment>
<keyword evidence="2" id="KW-1185">Reference proteome</keyword>
<evidence type="ECO:0000313" key="2">
    <source>
        <dbReference type="Proteomes" id="UP000828390"/>
    </source>
</evidence>
<accession>A0A9D4RQB1</accession>
<dbReference type="Proteomes" id="UP000828390">
    <property type="component" value="Unassembled WGS sequence"/>
</dbReference>
<name>A0A9D4RQB1_DREPO</name>